<evidence type="ECO:0000256" key="1">
    <source>
        <dbReference type="ARBA" id="ARBA00004555"/>
    </source>
</evidence>
<dbReference type="InterPro" id="IPR037595">
    <property type="entry name" value="RGP_fam"/>
</dbReference>
<keyword evidence="5" id="KW-1185">Reference proteome</keyword>
<dbReference type="PANTHER" id="PTHR31682">
    <property type="entry name" value="UDP-ARABINOSE MUTASE"/>
    <property type="match status" value="1"/>
</dbReference>
<keyword evidence="3" id="KW-0333">Golgi apparatus</keyword>
<name>A0A8T0GA81_CERPU</name>
<evidence type="ECO:0000313" key="4">
    <source>
        <dbReference type="EMBL" id="KAG0554192.1"/>
    </source>
</evidence>
<dbReference type="GO" id="GO:0052691">
    <property type="term" value="F:UDP-arabinopyranose mutase activity"/>
    <property type="evidence" value="ECO:0007669"/>
    <property type="project" value="TreeGrafter"/>
</dbReference>
<organism evidence="4 5">
    <name type="scientific">Ceratodon purpureus</name>
    <name type="common">Fire moss</name>
    <name type="synonym">Dicranum purpureum</name>
    <dbReference type="NCBI Taxonomy" id="3225"/>
    <lineage>
        <taxon>Eukaryota</taxon>
        <taxon>Viridiplantae</taxon>
        <taxon>Streptophyta</taxon>
        <taxon>Embryophyta</taxon>
        <taxon>Bryophyta</taxon>
        <taxon>Bryophytina</taxon>
        <taxon>Bryopsida</taxon>
        <taxon>Dicranidae</taxon>
        <taxon>Pseudoditrichales</taxon>
        <taxon>Ditrichaceae</taxon>
        <taxon>Ceratodon</taxon>
    </lineage>
</organism>
<reference evidence="4" key="1">
    <citation type="submission" date="2020-06" db="EMBL/GenBank/DDBJ databases">
        <title>WGS assembly of Ceratodon purpureus strain R40.</title>
        <authorList>
            <person name="Carey S.B."/>
            <person name="Jenkins J."/>
            <person name="Shu S."/>
            <person name="Lovell J.T."/>
            <person name="Sreedasyam A."/>
            <person name="Maumus F."/>
            <person name="Tiley G.P."/>
            <person name="Fernandez-Pozo N."/>
            <person name="Barry K."/>
            <person name="Chen C."/>
            <person name="Wang M."/>
            <person name="Lipzen A."/>
            <person name="Daum C."/>
            <person name="Saski C.A."/>
            <person name="Payton A.C."/>
            <person name="Mcbreen J.C."/>
            <person name="Conrad R.E."/>
            <person name="Kollar L.M."/>
            <person name="Olsson S."/>
            <person name="Huttunen S."/>
            <person name="Landis J.B."/>
            <person name="Wickett N.J."/>
            <person name="Johnson M.G."/>
            <person name="Rensing S.A."/>
            <person name="Grimwood J."/>
            <person name="Schmutz J."/>
            <person name="Mcdaniel S.F."/>
        </authorList>
    </citation>
    <scope>NUCLEOTIDE SEQUENCE</scope>
    <source>
        <strain evidence="4">R40</strain>
    </source>
</reference>
<sequence length="328" mass="36128">MVRDASDVKLEEVDVVVVALKPDLGYLAAWRELLKGCHLIVVQGEDFTGAIHVPAGFEDVDVYTRSDMVRLLGPELARALKFTGYGSRGFGYLVARRRYVFTMEADCVPAQDPEGYVVNPVVEHVLNLKTPATPFFFNTLYDPFREGADFVRGYPFSLREGVPTAISQGSWMSEVGSKRYVDAVLTVPKFVLYTSSGINLAFDRHLVGPLMFEPPQLGSANGAGELWAGLCAKTVCDYYPWGVKTGLPYVCRSEKAALGQGAGNTNKFDLIAEFFQVTQLSSNPLDVESCYLEIAEQAKSKLSAVDPIFKEVASSMQAWIQAWNKLGH</sequence>
<gene>
    <name evidence="4" type="ORF">KC19_12G071200</name>
</gene>
<dbReference type="GO" id="GO:0005794">
    <property type="term" value="C:Golgi apparatus"/>
    <property type="evidence" value="ECO:0007669"/>
    <property type="project" value="UniProtKB-SubCell"/>
</dbReference>
<evidence type="ECO:0000313" key="5">
    <source>
        <dbReference type="Proteomes" id="UP000822688"/>
    </source>
</evidence>
<dbReference type="AlphaFoldDB" id="A0A8T0GA81"/>
<comment type="subcellular location">
    <subcellularLocation>
        <location evidence="1">Golgi apparatus</location>
    </subcellularLocation>
</comment>
<dbReference type="GO" id="GO:0005829">
    <property type="term" value="C:cytosol"/>
    <property type="evidence" value="ECO:0007669"/>
    <property type="project" value="TreeGrafter"/>
</dbReference>
<dbReference type="Pfam" id="PF03214">
    <property type="entry name" value="RGP"/>
    <property type="match status" value="1"/>
</dbReference>
<dbReference type="GO" id="GO:0033356">
    <property type="term" value="P:UDP-L-arabinose metabolic process"/>
    <property type="evidence" value="ECO:0007669"/>
    <property type="project" value="TreeGrafter"/>
</dbReference>
<dbReference type="Proteomes" id="UP000822688">
    <property type="component" value="Chromosome 12"/>
</dbReference>
<accession>A0A8T0GA81</accession>
<comment type="caution">
    <text evidence="4">The sequence shown here is derived from an EMBL/GenBank/DDBJ whole genome shotgun (WGS) entry which is preliminary data.</text>
</comment>
<comment type="similarity">
    <text evidence="2">Belongs to the RGP family.</text>
</comment>
<evidence type="ECO:0000256" key="2">
    <source>
        <dbReference type="ARBA" id="ARBA00008986"/>
    </source>
</evidence>
<proteinExistence type="inferred from homology"/>
<protein>
    <submittedName>
        <fullName evidence="4">Uncharacterized protein</fullName>
    </submittedName>
</protein>
<dbReference type="PANTHER" id="PTHR31682:SF44">
    <property type="entry name" value="UDP-ARABINOPYRANOSE MUTASE 3"/>
    <property type="match status" value="1"/>
</dbReference>
<dbReference type="EMBL" id="CM026433">
    <property type="protein sequence ID" value="KAG0554192.1"/>
    <property type="molecule type" value="Genomic_DNA"/>
</dbReference>
<evidence type="ECO:0000256" key="3">
    <source>
        <dbReference type="ARBA" id="ARBA00023034"/>
    </source>
</evidence>